<name>A0A9P0Q8S4_ACAOB</name>
<organism evidence="1 2">
    <name type="scientific">Acanthoscelides obtectus</name>
    <name type="common">Bean weevil</name>
    <name type="synonym">Bruchus obtectus</name>
    <dbReference type="NCBI Taxonomy" id="200917"/>
    <lineage>
        <taxon>Eukaryota</taxon>
        <taxon>Metazoa</taxon>
        <taxon>Ecdysozoa</taxon>
        <taxon>Arthropoda</taxon>
        <taxon>Hexapoda</taxon>
        <taxon>Insecta</taxon>
        <taxon>Pterygota</taxon>
        <taxon>Neoptera</taxon>
        <taxon>Endopterygota</taxon>
        <taxon>Coleoptera</taxon>
        <taxon>Polyphaga</taxon>
        <taxon>Cucujiformia</taxon>
        <taxon>Chrysomeloidea</taxon>
        <taxon>Chrysomelidae</taxon>
        <taxon>Bruchinae</taxon>
        <taxon>Bruchini</taxon>
        <taxon>Acanthoscelides</taxon>
    </lineage>
</organism>
<protein>
    <submittedName>
        <fullName evidence="1">Uncharacterized protein</fullName>
    </submittedName>
</protein>
<reference evidence="1" key="1">
    <citation type="submission" date="2022-03" db="EMBL/GenBank/DDBJ databases">
        <authorList>
            <person name="Sayadi A."/>
        </authorList>
    </citation>
    <scope>NUCLEOTIDE SEQUENCE</scope>
</reference>
<evidence type="ECO:0000313" key="1">
    <source>
        <dbReference type="EMBL" id="CAH2015093.1"/>
    </source>
</evidence>
<evidence type="ECO:0000313" key="2">
    <source>
        <dbReference type="Proteomes" id="UP001152888"/>
    </source>
</evidence>
<dbReference type="AlphaFoldDB" id="A0A9P0Q8S4"/>
<proteinExistence type="predicted"/>
<keyword evidence="2" id="KW-1185">Reference proteome</keyword>
<accession>A0A9P0Q8S4</accession>
<dbReference type="Proteomes" id="UP001152888">
    <property type="component" value="Unassembled WGS sequence"/>
</dbReference>
<sequence>MAEELAKSLGAIASILENLQRKVDDNGTQSSALVIKKTPISLALPSFDPDSTDSHNEYHAMLQWQWVGTIGHYDYRIPTNSKTEKNLKKSKERLTSKLRCSHLRHRNADGYLQRRNIKSCHVIFATSFVIIVDDVLSDVIIRSRVLDVSLSPAVVHHKDQNQDYKIDYTRQIKI</sequence>
<gene>
    <name evidence="1" type="ORF">ACAOBT_LOCUS34512</name>
</gene>
<comment type="caution">
    <text evidence="1">The sequence shown here is derived from an EMBL/GenBank/DDBJ whole genome shotgun (WGS) entry which is preliminary data.</text>
</comment>
<dbReference type="EMBL" id="CAKOFQ010008603">
    <property type="protein sequence ID" value="CAH2015093.1"/>
    <property type="molecule type" value="Genomic_DNA"/>
</dbReference>